<dbReference type="Pfam" id="PF13618">
    <property type="entry name" value="Gluconate_2-dh3"/>
    <property type="match status" value="1"/>
</dbReference>
<dbReference type="OrthoDB" id="8400810at2"/>
<feature type="transmembrane region" description="Helical" evidence="2">
    <location>
        <begin position="21"/>
        <end position="41"/>
    </location>
</feature>
<organism evidence="3 4">
    <name type="scientific">Lentibacillus salicampi</name>
    <dbReference type="NCBI Taxonomy" id="175306"/>
    <lineage>
        <taxon>Bacteria</taxon>
        <taxon>Bacillati</taxon>
        <taxon>Bacillota</taxon>
        <taxon>Bacilli</taxon>
        <taxon>Bacillales</taxon>
        <taxon>Bacillaceae</taxon>
        <taxon>Lentibacillus</taxon>
    </lineage>
</organism>
<keyword evidence="2" id="KW-1133">Transmembrane helix</keyword>
<evidence type="ECO:0000256" key="1">
    <source>
        <dbReference type="SAM" id="MobiDB-lite"/>
    </source>
</evidence>
<dbReference type="RefSeq" id="WP_135111269.1">
    <property type="nucleotide sequence ID" value="NZ_SRHY01000043.1"/>
</dbReference>
<dbReference type="EMBL" id="SRHY01000043">
    <property type="protein sequence ID" value="TFJ91668.1"/>
    <property type="molecule type" value="Genomic_DNA"/>
</dbReference>
<protein>
    <submittedName>
        <fullName evidence="3">Gluconate 2-dehydrogenase subunit 3 family protein</fullName>
    </submittedName>
</protein>
<feature type="region of interest" description="Disordered" evidence="1">
    <location>
        <begin position="128"/>
        <end position="158"/>
    </location>
</feature>
<comment type="caution">
    <text evidence="3">The sequence shown here is derived from an EMBL/GenBank/DDBJ whole genome shotgun (WGS) entry which is preliminary data.</text>
</comment>
<dbReference type="InterPro" id="IPR027056">
    <property type="entry name" value="Gluconate_2DH_su3"/>
</dbReference>
<name>A0A4Y9A7D6_9BACI</name>
<dbReference type="InterPro" id="IPR019546">
    <property type="entry name" value="TAT_signal_bac_arc"/>
</dbReference>
<dbReference type="Proteomes" id="UP000298484">
    <property type="component" value="Unassembled WGS sequence"/>
</dbReference>
<proteinExistence type="predicted"/>
<keyword evidence="4" id="KW-1185">Reference proteome</keyword>
<accession>A0A4Y9A7D6</accession>
<feature type="compositionally biased region" description="Polar residues" evidence="1">
    <location>
        <begin position="136"/>
        <end position="158"/>
    </location>
</feature>
<evidence type="ECO:0000313" key="3">
    <source>
        <dbReference type="EMBL" id="TFJ91668.1"/>
    </source>
</evidence>
<keyword evidence="2" id="KW-0472">Membrane</keyword>
<evidence type="ECO:0000256" key="2">
    <source>
        <dbReference type="SAM" id="Phobius"/>
    </source>
</evidence>
<dbReference type="AlphaFoldDB" id="A0A4Y9A7D6"/>
<evidence type="ECO:0000313" key="4">
    <source>
        <dbReference type="Proteomes" id="UP000298484"/>
    </source>
</evidence>
<keyword evidence="2" id="KW-0812">Transmembrane</keyword>
<reference evidence="3 4" key="1">
    <citation type="submission" date="2019-03" db="EMBL/GenBank/DDBJ databases">
        <title>Genome sequence of Lentibacillus salicampi ATCC BAA-719.</title>
        <authorList>
            <person name="Maclea K.S."/>
            <person name="Simoes Junior M."/>
        </authorList>
    </citation>
    <scope>NUCLEOTIDE SEQUENCE [LARGE SCALE GENOMIC DNA]</scope>
    <source>
        <strain evidence="3 4">ATCC BAA-719</strain>
    </source>
</reference>
<dbReference type="NCBIfam" id="TIGR01409">
    <property type="entry name" value="TAT_signal_seq"/>
    <property type="match status" value="1"/>
</dbReference>
<sequence length="274" mass="31214">MADENKEKTDESRRRFIKNTGMVAGGVVGGSLFGGLLTSQFQDDSDTQTKNKETTQSLQEARTFFSRKEDFETLAAATERILPKDDEGPGAIELGVPFFIDKQLSGSWGTNAKAYMKDPFYQNRQTQEYQHKDTQQNKSGPNTSTQAPSRTPRYQTRLNRGDIYIQGLRRMNEVSQKKFDNKFTDLEADQQDEVLQAFDNGEINMKGVAGITFFNLLRQMTLEGAFSDPVYGGNRNMMGWKMKEYPGPRMSYTKQVTSDEFVKMEPKSLRDYQS</sequence>
<gene>
    <name evidence="3" type="ORF">E4U82_16470</name>
</gene>